<gene>
    <name evidence="6" type="ORF">PACLA_8A084762</name>
</gene>
<evidence type="ECO:0000256" key="1">
    <source>
        <dbReference type="ARBA" id="ARBA00004138"/>
    </source>
</evidence>
<comment type="subcellular location">
    <subcellularLocation>
        <location evidence="1">Cell projection</location>
        <location evidence="1">Cilium</location>
    </subcellularLocation>
</comment>
<dbReference type="PANTHER" id="PTHR15722:SF2">
    <property type="entry name" value="INTRAFLAGELLAR TRANSPORT PROTEIN 172 HOMOLOG"/>
    <property type="match status" value="1"/>
</dbReference>
<dbReference type="OrthoDB" id="2186662at2759"/>
<sequence>MLSVIFSRSFEFAFDLARTAKKEKLPDIHLKHAMFLEDEGKFPEAEREFIKANKAKEAVLMHVHNQDWDSAQRVAEDHDPDSVADVLVGQARVAFEKKDFQRAETCLLRAQRPELAARYYKEAGMWTDALRVVKEYLPHKISQWQDEYERESLKKGN</sequence>
<dbReference type="EMBL" id="CACRXK020013982">
    <property type="protein sequence ID" value="CAB4026055.1"/>
    <property type="molecule type" value="Genomic_DNA"/>
</dbReference>
<dbReference type="GO" id="GO:0042073">
    <property type="term" value="P:intraciliary transport"/>
    <property type="evidence" value="ECO:0007669"/>
    <property type="project" value="TreeGrafter"/>
</dbReference>
<dbReference type="PANTHER" id="PTHR15722">
    <property type="entry name" value="IFT140/172-RELATED"/>
    <property type="match status" value="1"/>
</dbReference>
<dbReference type="Gene3D" id="1.25.40.10">
    <property type="entry name" value="Tetratricopeptide repeat domain"/>
    <property type="match status" value="1"/>
</dbReference>
<proteinExistence type="predicted"/>
<keyword evidence="2" id="KW-0853">WD repeat</keyword>
<protein>
    <submittedName>
        <fullName evidence="6">Intraflagellar transport 172 homolog</fullName>
    </submittedName>
</protein>
<reference evidence="6" key="1">
    <citation type="submission" date="2020-04" db="EMBL/GenBank/DDBJ databases">
        <authorList>
            <person name="Alioto T."/>
            <person name="Alioto T."/>
            <person name="Gomez Garrido J."/>
        </authorList>
    </citation>
    <scope>NUCLEOTIDE SEQUENCE</scope>
    <source>
        <strain evidence="6">A484AB</strain>
    </source>
</reference>
<organism evidence="6 7">
    <name type="scientific">Paramuricea clavata</name>
    <name type="common">Red gorgonian</name>
    <name type="synonym">Violescent sea-whip</name>
    <dbReference type="NCBI Taxonomy" id="317549"/>
    <lineage>
        <taxon>Eukaryota</taxon>
        <taxon>Metazoa</taxon>
        <taxon>Cnidaria</taxon>
        <taxon>Anthozoa</taxon>
        <taxon>Octocorallia</taxon>
        <taxon>Malacalcyonacea</taxon>
        <taxon>Plexauridae</taxon>
        <taxon>Paramuricea</taxon>
    </lineage>
</organism>
<feature type="non-terminal residue" evidence="6">
    <location>
        <position position="157"/>
    </location>
</feature>
<keyword evidence="5" id="KW-0966">Cell projection</keyword>
<keyword evidence="3" id="KW-0677">Repeat</keyword>
<keyword evidence="7" id="KW-1185">Reference proteome</keyword>
<evidence type="ECO:0000256" key="2">
    <source>
        <dbReference type="ARBA" id="ARBA00022574"/>
    </source>
</evidence>
<evidence type="ECO:0000256" key="4">
    <source>
        <dbReference type="ARBA" id="ARBA00023069"/>
    </source>
</evidence>
<dbReference type="Proteomes" id="UP001152795">
    <property type="component" value="Unassembled WGS sequence"/>
</dbReference>
<name>A0A7D9L319_PARCT</name>
<dbReference type="GO" id="GO:0030992">
    <property type="term" value="C:intraciliary transport particle B"/>
    <property type="evidence" value="ECO:0007669"/>
    <property type="project" value="TreeGrafter"/>
</dbReference>
<evidence type="ECO:0000313" key="7">
    <source>
        <dbReference type="Proteomes" id="UP001152795"/>
    </source>
</evidence>
<dbReference type="GO" id="GO:0036064">
    <property type="term" value="C:ciliary basal body"/>
    <property type="evidence" value="ECO:0007669"/>
    <property type="project" value="TreeGrafter"/>
</dbReference>
<dbReference type="SUPFAM" id="SSF48452">
    <property type="entry name" value="TPR-like"/>
    <property type="match status" value="1"/>
</dbReference>
<evidence type="ECO:0000256" key="5">
    <source>
        <dbReference type="ARBA" id="ARBA00023273"/>
    </source>
</evidence>
<dbReference type="GO" id="GO:0005930">
    <property type="term" value="C:axoneme"/>
    <property type="evidence" value="ECO:0007669"/>
    <property type="project" value="TreeGrafter"/>
</dbReference>
<evidence type="ECO:0000256" key="3">
    <source>
        <dbReference type="ARBA" id="ARBA00022737"/>
    </source>
</evidence>
<comment type="caution">
    <text evidence="6">The sequence shown here is derived from an EMBL/GenBank/DDBJ whole genome shotgun (WGS) entry which is preliminary data.</text>
</comment>
<keyword evidence="4" id="KW-0969">Cilium</keyword>
<accession>A0A7D9L319</accession>
<evidence type="ECO:0000313" key="6">
    <source>
        <dbReference type="EMBL" id="CAB4026055.1"/>
    </source>
</evidence>
<dbReference type="InterPro" id="IPR011990">
    <property type="entry name" value="TPR-like_helical_dom_sf"/>
</dbReference>
<dbReference type="AlphaFoldDB" id="A0A7D9L319"/>